<dbReference type="Proteomes" id="UP000249057">
    <property type="component" value="Unassembled WGS sequence"/>
</dbReference>
<evidence type="ECO:0000313" key="2">
    <source>
        <dbReference type="Proteomes" id="UP000249057"/>
    </source>
</evidence>
<gene>
    <name evidence="1" type="ORF">BO95DRAFT_256671</name>
</gene>
<dbReference type="EMBL" id="KZ825383">
    <property type="protein sequence ID" value="RAH41767.1"/>
    <property type="molecule type" value="Genomic_DNA"/>
</dbReference>
<evidence type="ECO:0000313" key="1">
    <source>
        <dbReference type="EMBL" id="RAH41767.1"/>
    </source>
</evidence>
<protein>
    <submittedName>
        <fullName evidence="1">Uncharacterized protein</fullName>
    </submittedName>
</protein>
<name>A0ACD1FXT6_9EURO</name>
<sequence length="169" mass="19151">MTRPRPKSLFPGARTRNPHGSRSRSLFPFPPPKPFAVSVKRPPYRTVHGQRNHNRGHHRPLGTRRLSPVTRETWPLLHARSVFLAPVHPGLRRLRERRKGMWEVRPGSEPVACAYRVAFAMKPRVRGKWSPGAWGEFNRLCGNGLVGDVNWSEGLGSNWGLCLDGKEGE</sequence>
<accession>A0ACD1FXT6</accession>
<organism evidence="1 2">
    <name type="scientific">Aspergillus brunneoviolaceus CBS 621.78</name>
    <dbReference type="NCBI Taxonomy" id="1450534"/>
    <lineage>
        <taxon>Eukaryota</taxon>
        <taxon>Fungi</taxon>
        <taxon>Dikarya</taxon>
        <taxon>Ascomycota</taxon>
        <taxon>Pezizomycotina</taxon>
        <taxon>Eurotiomycetes</taxon>
        <taxon>Eurotiomycetidae</taxon>
        <taxon>Eurotiales</taxon>
        <taxon>Aspergillaceae</taxon>
        <taxon>Aspergillus</taxon>
        <taxon>Aspergillus subgen. Circumdati</taxon>
    </lineage>
</organism>
<proteinExistence type="predicted"/>
<keyword evidence="2" id="KW-1185">Reference proteome</keyword>
<reference evidence="1" key="1">
    <citation type="submission" date="2018-02" db="EMBL/GenBank/DDBJ databases">
        <title>The genomes of Aspergillus section Nigri reveals drivers in fungal speciation.</title>
        <authorList>
            <consortium name="DOE Joint Genome Institute"/>
            <person name="Vesth T.C."/>
            <person name="Nybo J."/>
            <person name="Theobald S."/>
            <person name="Brandl J."/>
            <person name="Frisvad J.C."/>
            <person name="Nielsen K.F."/>
            <person name="Lyhne E.K."/>
            <person name="Kogle M.E."/>
            <person name="Kuo A."/>
            <person name="Riley R."/>
            <person name="Clum A."/>
            <person name="Nolan M."/>
            <person name="Lipzen A."/>
            <person name="Salamov A."/>
            <person name="Henrissat B."/>
            <person name="Wiebenga A."/>
            <person name="De vries R.P."/>
            <person name="Grigoriev I.V."/>
            <person name="Mortensen U.H."/>
            <person name="Andersen M.R."/>
            <person name="Baker S.E."/>
        </authorList>
    </citation>
    <scope>NUCLEOTIDE SEQUENCE</scope>
    <source>
        <strain evidence="1">CBS 621.78</strain>
    </source>
</reference>